<gene>
    <name evidence="1" type="ORF">CPELLU_LOCUS3357</name>
</gene>
<comment type="caution">
    <text evidence="1">The sequence shown here is derived from an EMBL/GenBank/DDBJ whole genome shotgun (WGS) entry which is preliminary data.</text>
</comment>
<evidence type="ECO:0000313" key="1">
    <source>
        <dbReference type="EMBL" id="CAG8520385.1"/>
    </source>
</evidence>
<dbReference type="AlphaFoldDB" id="A0A9N9A751"/>
<name>A0A9N9A751_9GLOM</name>
<accession>A0A9N9A751</accession>
<reference evidence="1" key="1">
    <citation type="submission" date="2021-06" db="EMBL/GenBank/DDBJ databases">
        <authorList>
            <person name="Kallberg Y."/>
            <person name="Tangrot J."/>
            <person name="Rosling A."/>
        </authorList>
    </citation>
    <scope>NUCLEOTIDE SEQUENCE</scope>
    <source>
        <strain evidence="1">FL966</strain>
    </source>
</reference>
<evidence type="ECO:0000313" key="2">
    <source>
        <dbReference type="Proteomes" id="UP000789759"/>
    </source>
</evidence>
<sequence>MTKKNLGPCSVRNCQINPKQYCEITDNAFRKAKEKGTFSQYNYLEIRKQLCYPHYLEIIEPNHHNVKKSPTNNLQDSVVRKPLSFGDKITLMTKILYNKQRKENQILELDPTYFQTMLESAEPLLEGFFDELCNAFISERWSAYNKKEDKKKVVNICYSIVAMRNRLVNNYPLEIGLYLAASGASCDAIDTMH</sequence>
<protein>
    <submittedName>
        <fullName evidence="1">8038_t:CDS:1</fullName>
    </submittedName>
</protein>
<organism evidence="1 2">
    <name type="scientific">Cetraspora pellucida</name>
    <dbReference type="NCBI Taxonomy" id="1433469"/>
    <lineage>
        <taxon>Eukaryota</taxon>
        <taxon>Fungi</taxon>
        <taxon>Fungi incertae sedis</taxon>
        <taxon>Mucoromycota</taxon>
        <taxon>Glomeromycotina</taxon>
        <taxon>Glomeromycetes</taxon>
        <taxon>Diversisporales</taxon>
        <taxon>Gigasporaceae</taxon>
        <taxon>Cetraspora</taxon>
    </lineage>
</organism>
<dbReference type="Proteomes" id="UP000789759">
    <property type="component" value="Unassembled WGS sequence"/>
</dbReference>
<dbReference type="OrthoDB" id="2405070at2759"/>
<keyword evidence="2" id="KW-1185">Reference proteome</keyword>
<dbReference type="EMBL" id="CAJVQA010001616">
    <property type="protein sequence ID" value="CAG8520385.1"/>
    <property type="molecule type" value="Genomic_DNA"/>
</dbReference>
<proteinExistence type="predicted"/>